<dbReference type="GO" id="GO:0005886">
    <property type="term" value="C:plasma membrane"/>
    <property type="evidence" value="ECO:0007669"/>
    <property type="project" value="UniProtKB-SubCell"/>
</dbReference>
<comment type="subcellular location">
    <subcellularLocation>
        <location evidence="1">Cell membrane</location>
        <topology evidence="1">Multi-pass membrane protein</topology>
    </subcellularLocation>
</comment>
<evidence type="ECO:0000256" key="1">
    <source>
        <dbReference type="ARBA" id="ARBA00004651"/>
    </source>
</evidence>
<dbReference type="FunFam" id="3.40.50.300:FF:000287">
    <property type="entry name" value="Multidrug ABC transporter ATP-binding protein"/>
    <property type="match status" value="1"/>
</dbReference>
<dbReference type="Gene3D" id="3.40.50.300">
    <property type="entry name" value="P-loop containing nucleotide triphosphate hydrolases"/>
    <property type="match status" value="1"/>
</dbReference>
<dbReference type="GO" id="GO:0015421">
    <property type="term" value="F:ABC-type oligopeptide transporter activity"/>
    <property type="evidence" value="ECO:0007669"/>
    <property type="project" value="TreeGrafter"/>
</dbReference>
<dbReference type="GO" id="GO:0016887">
    <property type="term" value="F:ATP hydrolysis activity"/>
    <property type="evidence" value="ECO:0007669"/>
    <property type="project" value="InterPro"/>
</dbReference>
<reference evidence="11 12" key="1">
    <citation type="submission" date="2010-04" db="EMBL/GenBank/DDBJ databases">
        <authorList>
            <person name="Qin X."/>
            <person name="Bachman B."/>
            <person name="Battles P."/>
            <person name="Bell A."/>
            <person name="Bess C."/>
            <person name="Bickham C."/>
            <person name="Chaboub L."/>
            <person name="Chen D."/>
            <person name="Coyle M."/>
            <person name="Deiros D.R."/>
            <person name="Dinh H."/>
            <person name="Forbes L."/>
            <person name="Fowler G."/>
            <person name="Francisco L."/>
            <person name="Fu Q."/>
            <person name="Gubbala S."/>
            <person name="Hale W."/>
            <person name="Han Y."/>
            <person name="Hemphill L."/>
            <person name="Highlander S.K."/>
            <person name="Hirani K."/>
            <person name="Hogues M."/>
            <person name="Jackson L."/>
            <person name="Jakkamsetti A."/>
            <person name="Javaid M."/>
            <person name="Jiang H."/>
            <person name="Korchina V."/>
            <person name="Kovar C."/>
            <person name="Lara F."/>
            <person name="Lee S."/>
            <person name="Mata R."/>
            <person name="Mathew T."/>
            <person name="Moen C."/>
            <person name="Morales K."/>
            <person name="Munidasa M."/>
            <person name="Nazareth L."/>
            <person name="Ngo R."/>
            <person name="Nguyen L."/>
            <person name="Okwuonu G."/>
            <person name="Ongeri F."/>
            <person name="Patil S."/>
            <person name="Petrosino J."/>
            <person name="Pham C."/>
            <person name="Pham P."/>
            <person name="Pu L.-L."/>
            <person name="Puazo M."/>
            <person name="Raj R."/>
            <person name="Reid J."/>
            <person name="Rouhana J."/>
            <person name="Saada N."/>
            <person name="Shang Y."/>
            <person name="Simmons D."/>
            <person name="Thornton R."/>
            <person name="Warren J."/>
            <person name="Weissenberger G."/>
            <person name="Zhang J."/>
            <person name="Zhang L."/>
            <person name="Zhou C."/>
            <person name="Zhu D."/>
            <person name="Muzny D."/>
            <person name="Worley K."/>
            <person name="Gibbs R."/>
        </authorList>
    </citation>
    <scope>NUCLEOTIDE SEQUENCE [LARGE SCALE GENOMIC DNA]</scope>
    <source>
        <strain evidence="12">ATCC 23726 / VPI 4351</strain>
    </source>
</reference>
<evidence type="ECO:0000256" key="2">
    <source>
        <dbReference type="ARBA" id="ARBA00022448"/>
    </source>
</evidence>
<evidence type="ECO:0000256" key="8">
    <source>
        <dbReference type="SAM" id="Phobius"/>
    </source>
</evidence>
<evidence type="ECO:0000256" key="3">
    <source>
        <dbReference type="ARBA" id="ARBA00022692"/>
    </source>
</evidence>
<evidence type="ECO:0000256" key="7">
    <source>
        <dbReference type="ARBA" id="ARBA00023136"/>
    </source>
</evidence>
<dbReference type="SMART" id="SM00382">
    <property type="entry name" value="AAA"/>
    <property type="match status" value="1"/>
</dbReference>
<protein>
    <submittedName>
        <fullName evidence="11">ABC transporter, ATP-binding protein</fullName>
    </submittedName>
</protein>
<keyword evidence="5 11" id="KW-0067">ATP-binding</keyword>
<dbReference type="Gene3D" id="1.20.1560.10">
    <property type="entry name" value="ABC transporter type 1, transmembrane domain"/>
    <property type="match status" value="1"/>
</dbReference>
<dbReference type="InterPro" id="IPR017871">
    <property type="entry name" value="ABC_transporter-like_CS"/>
</dbReference>
<dbReference type="PANTHER" id="PTHR43394:SF1">
    <property type="entry name" value="ATP-BINDING CASSETTE SUB-FAMILY B MEMBER 10, MITOCHONDRIAL"/>
    <property type="match status" value="1"/>
</dbReference>
<dbReference type="InterPro" id="IPR027417">
    <property type="entry name" value="P-loop_NTPase"/>
</dbReference>
<feature type="domain" description="ABC transporter" evidence="9">
    <location>
        <begin position="331"/>
        <end position="565"/>
    </location>
</feature>
<dbReference type="RefSeq" id="WP_005904236.1">
    <property type="nucleotide sequence ID" value="NZ_ADVK01000055.1"/>
</dbReference>
<dbReference type="PROSITE" id="PS00211">
    <property type="entry name" value="ABC_TRANSPORTER_1"/>
    <property type="match status" value="1"/>
</dbReference>
<dbReference type="SUPFAM" id="SSF52540">
    <property type="entry name" value="P-loop containing nucleoside triphosphate hydrolases"/>
    <property type="match status" value="1"/>
</dbReference>
<evidence type="ECO:0000313" key="11">
    <source>
        <dbReference type="EMBL" id="EFG94470.1"/>
    </source>
</evidence>
<name>D5RFK6_FUSN2</name>
<feature type="transmembrane region" description="Helical" evidence="8">
    <location>
        <begin position="157"/>
        <end position="176"/>
    </location>
</feature>
<keyword evidence="7 8" id="KW-0472">Membrane</keyword>
<keyword evidence="3 8" id="KW-0812">Transmembrane</keyword>
<dbReference type="AlphaFoldDB" id="D5RFK6"/>
<evidence type="ECO:0000259" key="9">
    <source>
        <dbReference type="PROSITE" id="PS50893"/>
    </source>
</evidence>
<feature type="transmembrane region" description="Helical" evidence="8">
    <location>
        <begin position="133"/>
        <end position="151"/>
    </location>
</feature>
<dbReference type="Pfam" id="PF00664">
    <property type="entry name" value="ABC_membrane"/>
    <property type="match status" value="1"/>
</dbReference>
<feature type="transmembrane region" description="Helical" evidence="8">
    <location>
        <begin position="242"/>
        <end position="265"/>
    </location>
</feature>
<dbReference type="InterPro" id="IPR003439">
    <property type="entry name" value="ABC_transporter-like_ATP-bd"/>
</dbReference>
<comment type="caution">
    <text evidence="11">The sequence shown here is derived from an EMBL/GenBank/DDBJ whole genome shotgun (WGS) entry which is preliminary data.</text>
</comment>
<organism evidence="11 12">
    <name type="scientific">Fusobacterium nucleatum subsp. nucleatum (strain ATCC 23726 / VPI 4351)</name>
    <dbReference type="NCBI Taxonomy" id="525283"/>
    <lineage>
        <taxon>Bacteria</taxon>
        <taxon>Fusobacteriati</taxon>
        <taxon>Fusobacteriota</taxon>
        <taxon>Fusobacteriia</taxon>
        <taxon>Fusobacteriales</taxon>
        <taxon>Fusobacteriaceae</taxon>
        <taxon>Fusobacterium</taxon>
    </lineage>
</organism>
<evidence type="ECO:0000313" key="12">
    <source>
        <dbReference type="Proteomes" id="UP000003643"/>
    </source>
</evidence>
<evidence type="ECO:0000256" key="6">
    <source>
        <dbReference type="ARBA" id="ARBA00022989"/>
    </source>
</evidence>
<dbReference type="PANTHER" id="PTHR43394">
    <property type="entry name" value="ATP-DEPENDENT PERMEASE MDL1, MITOCHONDRIAL"/>
    <property type="match status" value="1"/>
</dbReference>
<feature type="transmembrane region" description="Helical" evidence="8">
    <location>
        <begin position="57"/>
        <end position="75"/>
    </location>
</feature>
<dbReference type="InterPro" id="IPR003593">
    <property type="entry name" value="AAA+_ATPase"/>
</dbReference>
<dbReference type="PROSITE" id="PS50929">
    <property type="entry name" value="ABC_TM1F"/>
    <property type="match status" value="1"/>
</dbReference>
<dbReference type="InterPro" id="IPR011527">
    <property type="entry name" value="ABC1_TM_dom"/>
</dbReference>
<dbReference type="PROSITE" id="PS50893">
    <property type="entry name" value="ABC_TRANSPORTER_2"/>
    <property type="match status" value="1"/>
</dbReference>
<keyword evidence="4" id="KW-0547">Nucleotide-binding</keyword>
<dbReference type="SUPFAM" id="SSF90123">
    <property type="entry name" value="ABC transporter transmembrane region"/>
    <property type="match status" value="1"/>
</dbReference>
<dbReference type="CDD" id="cd07346">
    <property type="entry name" value="ABC_6TM_exporters"/>
    <property type="match status" value="1"/>
</dbReference>
<dbReference type="EMBL" id="ADVK01000055">
    <property type="protein sequence ID" value="EFG94470.1"/>
    <property type="molecule type" value="Genomic_DNA"/>
</dbReference>
<dbReference type="Proteomes" id="UP000003643">
    <property type="component" value="Unassembled WGS sequence"/>
</dbReference>
<evidence type="ECO:0000256" key="5">
    <source>
        <dbReference type="ARBA" id="ARBA00022840"/>
    </source>
</evidence>
<dbReference type="Pfam" id="PF00005">
    <property type="entry name" value="ABC_tran"/>
    <property type="match status" value="1"/>
</dbReference>
<evidence type="ECO:0000256" key="4">
    <source>
        <dbReference type="ARBA" id="ARBA00022741"/>
    </source>
</evidence>
<evidence type="ECO:0000259" key="10">
    <source>
        <dbReference type="PROSITE" id="PS50929"/>
    </source>
</evidence>
<dbReference type="GO" id="GO:0005524">
    <property type="term" value="F:ATP binding"/>
    <property type="evidence" value="ECO:0007669"/>
    <property type="project" value="UniProtKB-KW"/>
</dbReference>
<feature type="domain" description="ABC transmembrane type-1" evidence="10">
    <location>
        <begin position="18"/>
        <end position="300"/>
    </location>
</feature>
<gene>
    <name evidence="11" type="ORF">HMPREF0397_1991</name>
</gene>
<sequence>MFREMLKLLTKTGKRDLIISSVFFALYGLSSIAMIVIVFSILFQIFDGTSLDMLYKYFIAIGLLVVFKGICNMVADMKKHSAGFDIVQQIRERMIIKLKKFSLGFYTNERLGEINTILHKDVDNMSLVVGHMWSRMFGDFFIGAVVFVGLANIDIKLALIMAVSVPIALIFLYLTIKQSEKIENQNNSALLDMVSLFVEYVRGIPVLKSFSNNKSLDNELMNKTKKFGETSKAASRFKAKQLSIFGFLLDIGYLVLLITGVILVIKGSLDVLNFIIFAVISKEFYKPFASMEQHYMYYVSVVDSYERLSRILYADVIPDKVDGIVPKDNDIAFENIGFSYEKDEFKMENLSFDIDEKTMTALVGESGSGKTTITNLLLRFYDVQQGKITLGGVDIRDIPYDELLDRISIVMQNVQLFDNTIEENIRVSKKGATKEEIIEAAKKAKIHDFIMSLPKGYETDIGENGGILSGGQRQRISIARAFLKDAPILILDEMTSNVDPINESLIQDAITELAKNRTVLVVAHHLKTIQKADQILVFQKGNLLQKGKHGELLDKNGYYTKLWKAQYEV</sequence>
<keyword evidence="2" id="KW-0813">Transport</keyword>
<dbReference type="InterPro" id="IPR036640">
    <property type="entry name" value="ABC1_TM_sf"/>
</dbReference>
<keyword evidence="6 8" id="KW-1133">Transmembrane helix</keyword>
<accession>D5RFK6</accession>
<proteinExistence type="predicted"/>
<dbReference type="InterPro" id="IPR039421">
    <property type="entry name" value="Type_1_exporter"/>
</dbReference>
<feature type="transmembrane region" description="Helical" evidence="8">
    <location>
        <begin position="21"/>
        <end position="45"/>
    </location>
</feature>